<reference evidence="2" key="1">
    <citation type="journal article" date="2019" name="Curr. Biol.">
        <title>Genome Sequence of Striga asiatica Provides Insight into the Evolution of Plant Parasitism.</title>
        <authorList>
            <person name="Yoshida S."/>
            <person name="Kim S."/>
            <person name="Wafula E.K."/>
            <person name="Tanskanen J."/>
            <person name="Kim Y.M."/>
            <person name="Honaas L."/>
            <person name="Yang Z."/>
            <person name="Spallek T."/>
            <person name="Conn C.E."/>
            <person name="Ichihashi Y."/>
            <person name="Cheong K."/>
            <person name="Cui S."/>
            <person name="Der J.P."/>
            <person name="Gundlach H."/>
            <person name="Jiao Y."/>
            <person name="Hori C."/>
            <person name="Ishida J.K."/>
            <person name="Kasahara H."/>
            <person name="Kiba T."/>
            <person name="Kim M.S."/>
            <person name="Koo N."/>
            <person name="Laohavisit A."/>
            <person name="Lee Y.H."/>
            <person name="Lumba S."/>
            <person name="McCourt P."/>
            <person name="Mortimer J.C."/>
            <person name="Mutuku J.M."/>
            <person name="Nomura T."/>
            <person name="Sasaki-Sekimoto Y."/>
            <person name="Seto Y."/>
            <person name="Wang Y."/>
            <person name="Wakatake T."/>
            <person name="Sakakibara H."/>
            <person name="Demura T."/>
            <person name="Yamaguchi S."/>
            <person name="Yoneyama K."/>
            <person name="Manabe R.I."/>
            <person name="Nelson D.C."/>
            <person name="Schulman A.H."/>
            <person name="Timko M.P."/>
            <person name="dePamphilis C.W."/>
            <person name="Choi D."/>
            <person name="Shirasu K."/>
        </authorList>
    </citation>
    <scope>NUCLEOTIDE SEQUENCE [LARGE SCALE GENOMIC DNA]</scope>
    <source>
        <strain evidence="2">cv. UVA1</strain>
    </source>
</reference>
<name>A0A5A7RKT6_STRAF</name>
<comment type="caution">
    <text evidence="1">The sequence shown here is derived from an EMBL/GenBank/DDBJ whole genome shotgun (WGS) entry which is preliminary data.</text>
</comment>
<gene>
    <name evidence="1" type="ORF">STAS_35665</name>
</gene>
<dbReference type="OrthoDB" id="1743228at2759"/>
<dbReference type="AlphaFoldDB" id="A0A5A7RKT6"/>
<proteinExistence type="predicted"/>
<dbReference type="Proteomes" id="UP000325081">
    <property type="component" value="Unassembled WGS sequence"/>
</dbReference>
<sequence>MEGVNETVEKGWQIAVIRSEMFQIHQKVINTRMQLIAWAKPSQRNNGKKIQLLTQKLEEMREEGKDRDWESWGQVKLDLDRVHKEEEQFWRLKSRALCLKECYCNSRFFHAYTSQRRKANSIQRLVTDSGSICESKPDLEQHISEFYNTLFTSESSGTGPELLQHIS</sequence>
<accession>A0A5A7RKT6</accession>
<protein>
    <submittedName>
        <fullName evidence="1">Tonoplast monosaccharide transporter2</fullName>
    </submittedName>
</protein>
<evidence type="ECO:0000313" key="2">
    <source>
        <dbReference type="Proteomes" id="UP000325081"/>
    </source>
</evidence>
<dbReference type="EMBL" id="BKCP01013625">
    <property type="protein sequence ID" value="GER57833.1"/>
    <property type="molecule type" value="Genomic_DNA"/>
</dbReference>
<evidence type="ECO:0000313" key="1">
    <source>
        <dbReference type="EMBL" id="GER57833.1"/>
    </source>
</evidence>
<organism evidence="1 2">
    <name type="scientific">Striga asiatica</name>
    <name type="common">Asiatic witchweed</name>
    <name type="synonym">Buchnera asiatica</name>
    <dbReference type="NCBI Taxonomy" id="4170"/>
    <lineage>
        <taxon>Eukaryota</taxon>
        <taxon>Viridiplantae</taxon>
        <taxon>Streptophyta</taxon>
        <taxon>Embryophyta</taxon>
        <taxon>Tracheophyta</taxon>
        <taxon>Spermatophyta</taxon>
        <taxon>Magnoliopsida</taxon>
        <taxon>eudicotyledons</taxon>
        <taxon>Gunneridae</taxon>
        <taxon>Pentapetalae</taxon>
        <taxon>asterids</taxon>
        <taxon>lamiids</taxon>
        <taxon>Lamiales</taxon>
        <taxon>Orobanchaceae</taxon>
        <taxon>Buchnereae</taxon>
        <taxon>Striga</taxon>
    </lineage>
</organism>
<keyword evidence="2" id="KW-1185">Reference proteome</keyword>